<dbReference type="OrthoDB" id="2963168at2759"/>
<dbReference type="CDD" id="cd10229">
    <property type="entry name" value="ASKHA_NBD_HSP70_HSPA12"/>
    <property type="match status" value="1"/>
</dbReference>
<dbReference type="STRING" id="578462.A0A0L0SCS2"/>
<dbReference type="OMA" id="ECAYNAN"/>
<feature type="region of interest" description="Disordered" evidence="1">
    <location>
        <begin position="579"/>
        <end position="626"/>
    </location>
</feature>
<protein>
    <recommendedName>
        <fullName evidence="4">Hsp70-like protein</fullName>
    </recommendedName>
</protein>
<evidence type="ECO:0000313" key="3">
    <source>
        <dbReference type="Proteomes" id="UP000054350"/>
    </source>
</evidence>
<dbReference type="Proteomes" id="UP000054350">
    <property type="component" value="Unassembled WGS sequence"/>
</dbReference>
<keyword evidence="3" id="KW-1185">Reference proteome</keyword>
<gene>
    <name evidence="2" type="ORF">AMAG_05609</name>
</gene>
<feature type="compositionally biased region" description="Basic residues" evidence="1">
    <location>
        <begin position="771"/>
        <end position="780"/>
    </location>
</feature>
<dbReference type="EMBL" id="GG745335">
    <property type="protein sequence ID" value="KNE60190.1"/>
    <property type="molecule type" value="Genomic_DNA"/>
</dbReference>
<dbReference type="eggNOG" id="KOG0101">
    <property type="taxonomic scope" value="Eukaryota"/>
</dbReference>
<proteinExistence type="predicted"/>
<dbReference type="Gene3D" id="3.30.420.40">
    <property type="match status" value="1"/>
</dbReference>
<dbReference type="InterPro" id="IPR043129">
    <property type="entry name" value="ATPase_NBD"/>
</dbReference>
<feature type="compositionally biased region" description="Low complexity" evidence="1">
    <location>
        <begin position="582"/>
        <end position="594"/>
    </location>
</feature>
<feature type="compositionally biased region" description="Gly residues" evidence="1">
    <location>
        <begin position="754"/>
        <end position="766"/>
    </location>
</feature>
<evidence type="ECO:0000313" key="2">
    <source>
        <dbReference type="EMBL" id="KNE60190.1"/>
    </source>
</evidence>
<accession>A0A0L0SCS2</accession>
<sequence length="803" mass="87067">MAPHIIAPEVRAIIDSRAWLHDDALSNTKYIVGIDYGTTYSGFGLHTIGSTEPDGTMCIKCFDNWDGKPPGLFSAKLPTVSTYTKTNPPVLEAWGWPAATDFSGRAYKIALPKLALHPDTPPHRRPLIPQGLSILDIVADYLRQLRQVILHLAPDLTVDNSIWCFTVPVNWKAEAMDVMRQAAHLAGMIAAPQSKRLRFCEEPEAAALTCIEEAHVNMKAGETFLVVDAGGGTVDLFQCTMGSARHLDEITVGAGDFLGASFVDALFYAFLRRKIGDDAFEDLTLSPSLSNTWRDVESRWEGLKRAYKGAPPPGSNPSHYTEVITFSLSLYKKIPEEYRAQLRADQGTDDELWITPNDMQSFFDPVVNKILAMVVEQLRGANTVVDYIFFVGGFGSNRYLQTRILADAEVQQRVRNTDVPVQIRQPESAVLKGAVRYGQNRAQIRTRKAKHTLALLVHVNAASLAAAERDANLLRIHGQTYLVLVRKGDTVAYESLVQHAHLALGEHSTTGAVKIFEMDDDGAKPMLIGRITISAPIVPGQKRRVTLLVNFGELELKIRAVNELTGQEWKASIQYDVTQDRSGTVSGTSSTGSSAPPAVKVTTSGPVVQHPVPRQPSPGPGNVTQLTRSMDRLTTNDAYYGGVPAADARRRSSTPSSPAAAPAQGQLPHLPQPLPYPPRGQATSGQPIYARSGTVPGPTTASSPNSLMAAMGAAGGSSSSLGTATPGRYASPAPDMYGGWSQPASYPRANAGGYYDGGYGRGGQQGGPSQRARRGSRMARKGSSSSRDMRKDRRSRTMYRGYR</sequence>
<feature type="region of interest" description="Disordered" evidence="1">
    <location>
        <begin position="645"/>
        <end position="727"/>
    </location>
</feature>
<dbReference type="PANTHER" id="PTHR14187">
    <property type="entry name" value="ALPHA KINASE/ELONGATION FACTOR 2 KINASE"/>
    <property type="match status" value="1"/>
</dbReference>
<feature type="region of interest" description="Disordered" evidence="1">
    <location>
        <begin position="751"/>
        <end position="803"/>
    </location>
</feature>
<dbReference type="SUPFAM" id="SSF53067">
    <property type="entry name" value="Actin-like ATPase domain"/>
    <property type="match status" value="2"/>
</dbReference>
<reference evidence="3" key="2">
    <citation type="submission" date="2009-11" db="EMBL/GenBank/DDBJ databases">
        <title>The Genome Sequence of Allomyces macrogynus strain ATCC 38327.</title>
        <authorList>
            <consortium name="The Broad Institute Genome Sequencing Platform"/>
            <person name="Russ C."/>
            <person name="Cuomo C."/>
            <person name="Shea T."/>
            <person name="Young S.K."/>
            <person name="Zeng Q."/>
            <person name="Koehrsen M."/>
            <person name="Haas B."/>
            <person name="Borodovsky M."/>
            <person name="Guigo R."/>
            <person name="Alvarado L."/>
            <person name="Berlin A."/>
            <person name="Borenstein D."/>
            <person name="Chen Z."/>
            <person name="Engels R."/>
            <person name="Freedman E."/>
            <person name="Gellesch M."/>
            <person name="Goldberg J."/>
            <person name="Griggs A."/>
            <person name="Gujja S."/>
            <person name="Heiman D."/>
            <person name="Hepburn T."/>
            <person name="Howarth C."/>
            <person name="Jen D."/>
            <person name="Larson L."/>
            <person name="Lewis B."/>
            <person name="Mehta T."/>
            <person name="Park D."/>
            <person name="Pearson M."/>
            <person name="Roberts A."/>
            <person name="Saif S."/>
            <person name="Shenoy N."/>
            <person name="Sisk P."/>
            <person name="Stolte C."/>
            <person name="Sykes S."/>
            <person name="Walk T."/>
            <person name="White J."/>
            <person name="Yandava C."/>
            <person name="Burger G."/>
            <person name="Gray M.W."/>
            <person name="Holland P.W.H."/>
            <person name="King N."/>
            <person name="Lang F.B.F."/>
            <person name="Roger A.J."/>
            <person name="Ruiz-Trillo I."/>
            <person name="Lander E."/>
            <person name="Nusbaum C."/>
        </authorList>
    </citation>
    <scope>NUCLEOTIDE SEQUENCE [LARGE SCALE GENOMIC DNA]</scope>
    <source>
        <strain evidence="3">ATCC 38327</strain>
    </source>
</reference>
<evidence type="ECO:0008006" key="4">
    <source>
        <dbReference type="Google" id="ProtNLM"/>
    </source>
</evidence>
<dbReference type="AlphaFoldDB" id="A0A0L0SCS2"/>
<reference evidence="2 3" key="1">
    <citation type="submission" date="2009-11" db="EMBL/GenBank/DDBJ databases">
        <title>Annotation of Allomyces macrogynus ATCC 38327.</title>
        <authorList>
            <consortium name="The Broad Institute Genome Sequencing Platform"/>
            <person name="Russ C."/>
            <person name="Cuomo C."/>
            <person name="Burger G."/>
            <person name="Gray M.W."/>
            <person name="Holland P.W.H."/>
            <person name="King N."/>
            <person name="Lang F.B.F."/>
            <person name="Roger A.J."/>
            <person name="Ruiz-Trillo I."/>
            <person name="Young S.K."/>
            <person name="Zeng Q."/>
            <person name="Gargeya S."/>
            <person name="Fitzgerald M."/>
            <person name="Haas B."/>
            <person name="Abouelleil A."/>
            <person name="Alvarado L."/>
            <person name="Arachchi H.M."/>
            <person name="Berlin A."/>
            <person name="Chapman S.B."/>
            <person name="Gearin G."/>
            <person name="Goldberg J."/>
            <person name="Griggs A."/>
            <person name="Gujja S."/>
            <person name="Hansen M."/>
            <person name="Heiman D."/>
            <person name="Howarth C."/>
            <person name="Larimer J."/>
            <person name="Lui A."/>
            <person name="MacDonald P.J.P."/>
            <person name="McCowen C."/>
            <person name="Montmayeur A."/>
            <person name="Murphy C."/>
            <person name="Neiman D."/>
            <person name="Pearson M."/>
            <person name="Priest M."/>
            <person name="Roberts A."/>
            <person name="Saif S."/>
            <person name="Shea T."/>
            <person name="Sisk P."/>
            <person name="Stolte C."/>
            <person name="Sykes S."/>
            <person name="Wortman J."/>
            <person name="Nusbaum C."/>
            <person name="Birren B."/>
        </authorList>
    </citation>
    <scope>NUCLEOTIDE SEQUENCE [LARGE SCALE GENOMIC DNA]</scope>
    <source>
        <strain evidence="2 3">ATCC 38327</strain>
    </source>
</reference>
<dbReference type="PANTHER" id="PTHR14187:SF5">
    <property type="entry name" value="HEAT SHOCK 70 KDA PROTEIN 12A"/>
    <property type="match status" value="1"/>
</dbReference>
<organism evidence="2 3">
    <name type="scientific">Allomyces macrogynus (strain ATCC 38327)</name>
    <name type="common">Allomyces javanicus var. macrogynus</name>
    <dbReference type="NCBI Taxonomy" id="578462"/>
    <lineage>
        <taxon>Eukaryota</taxon>
        <taxon>Fungi</taxon>
        <taxon>Fungi incertae sedis</taxon>
        <taxon>Blastocladiomycota</taxon>
        <taxon>Blastocladiomycetes</taxon>
        <taxon>Blastocladiales</taxon>
        <taxon>Blastocladiaceae</taxon>
        <taxon>Allomyces</taxon>
    </lineage>
</organism>
<feature type="compositionally biased region" description="Low complexity" evidence="1">
    <location>
        <begin position="706"/>
        <end position="725"/>
    </location>
</feature>
<name>A0A0L0SCS2_ALLM3</name>
<dbReference type="VEuPathDB" id="FungiDB:AMAG_05609"/>
<feature type="compositionally biased region" description="Basic residues" evidence="1">
    <location>
        <begin position="792"/>
        <end position="803"/>
    </location>
</feature>
<evidence type="ECO:0000256" key="1">
    <source>
        <dbReference type="SAM" id="MobiDB-lite"/>
    </source>
</evidence>
<feature type="compositionally biased region" description="Low complexity" evidence="1">
    <location>
        <begin position="653"/>
        <end position="669"/>
    </location>
</feature>